<dbReference type="GO" id="GO:0034599">
    <property type="term" value="P:cellular response to oxidative stress"/>
    <property type="evidence" value="ECO:0007669"/>
    <property type="project" value="TreeGrafter"/>
</dbReference>
<evidence type="ECO:0000256" key="7">
    <source>
        <dbReference type="ARBA" id="ARBA00022857"/>
    </source>
</evidence>
<evidence type="ECO:0000256" key="6">
    <source>
        <dbReference type="ARBA" id="ARBA00022827"/>
    </source>
</evidence>
<dbReference type="SUPFAM" id="SSF52343">
    <property type="entry name" value="Ferredoxin reductase-like, C-terminal NADP-linked domain"/>
    <property type="match status" value="1"/>
</dbReference>
<dbReference type="Gene3D" id="2.40.30.10">
    <property type="entry name" value="Translation factors"/>
    <property type="match status" value="1"/>
</dbReference>
<evidence type="ECO:0000256" key="9">
    <source>
        <dbReference type="ARBA" id="ARBA00047776"/>
    </source>
</evidence>
<dbReference type="InterPro" id="IPR001433">
    <property type="entry name" value="OxRdtase_FAD/NAD-bd"/>
</dbReference>
<dbReference type="STRING" id="1572751.PK98_04390"/>
<dbReference type="InterPro" id="IPR008333">
    <property type="entry name" value="Cbr1-like_FAD-bd_dom"/>
</dbReference>
<dbReference type="InterPro" id="IPR017927">
    <property type="entry name" value="FAD-bd_FR_type"/>
</dbReference>
<dbReference type="CDD" id="cd06195">
    <property type="entry name" value="FNR1"/>
    <property type="match status" value="1"/>
</dbReference>
<dbReference type="RefSeq" id="WP_039094583.1">
    <property type="nucleotide sequence ID" value="NZ_JTDN01000001.1"/>
</dbReference>
<dbReference type="InterPro" id="IPR051930">
    <property type="entry name" value="FNR_type-1"/>
</dbReference>
<comment type="similarity">
    <text evidence="2">Belongs to the ferredoxin--NADP reductase type 1 family.</text>
</comment>
<evidence type="ECO:0000256" key="4">
    <source>
        <dbReference type="ARBA" id="ARBA00022630"/>
    </source>
</evidence>
<comment type="catalytic activity">
    <reaction evidence="9">
        <text>2 reduced [2Fe-2S]-[ferredoxin] + NADP(+) + H(+) = 2 oxidized [2Fe-2S]-[ferredoxin] + NADPH</text>
        <dbReference type="Rhea" id="RHEA:20125"/>
        <dbReference type="Rhea" id="RHEA-COMP:10000"/>
        <dbReference type="Rhea" id="RHEA-COMP:10001"/>
        <dbReference type="ChEBI" id="CHEBI:15378"/>
        <dbReference type="ChEBI" id="CHEBI:33737"/>
        <dbReference type="ChEBI" id="CHEBI:33738"/>
        <dbReference type="ChEBI" id="CHEBI:57783"/>
        <dbReference type="ChEBI" id="CHEBI:58349"/>
        <dbReference type="EC" id="1.18.1.2"/>
    </reaction>
</comment>
<proteinExistence type="inferred from homology"/>
<dbReference type="GO" id="GO:0000166">
    <property type="term" value="F:nucleotide binding"/>
    <property type="evidence" value="ECO:0007669"/>
    <property type="project" value="UniProtKB-KW"/>
</dbReference>
<keyword evidence="12" id="KW-1185">Reference proteome</keyword>
<evidence type="ECO:0000256" key="1">
    <source>
        <dbReference type="ARBA" id="ARBA00001974"/>
    </source>
</evidence>
<evidence type="ECO:0000313" key="11">
    <source>
        <dbReference type="EMBL" id="KHL25848.1"/>
    </source>
</evidence>
<keyword evidence="7" id="KW-0521">NADP</keyword>
<keyword evidence="4" id="KW-0285">Flavoprotein</keyword>
<dbReference type="AlphaFoldDB" id="A0A0B2BW63"/>
<comment type="cofactor">
    <cofactor evidence="1">
        <name>FAD</name>
        <dbReference type="ChEBI" id="CHEBI:57692"/>
    </cofactor>
</comment>
<protein>
    <recommendedName>
        <fullName evidence="3">ferredoxin--NADP(+) reductase</fullName>
        <ecNumber evidence="3">1.18.1.2</ecNumber>
    </recommendedName>
</protein>
<dbReference type="EMBL" id="JTDN01000001">
    <property type="protein sequence ID" value="KHL25848.1"/>
    <property type="molecule type" value="Genomic_DNA"/>
</dbReference>
<dbReference type="GO" id="GO:0004324">
    <property type="term" value="F:ferredoxin-NADP+ reductase activity"/>
    <property type="evidence" value="ECO:0007669"/>
    <property type="project" value="UniProtKB-EC"/>
</dbReference>
<evidence type="ECO:0000259" key="10">
    <source>
        <dbReference type="PROSITE" id="PS51384"/>
    </source>
</evidence>
<dbReference type="PROSITE" id="PS51384">
    <property type="entry name" value="FAD_FR"/>
    <property type="match status" value="1"/>
</dbReference>
<evidence type="ECO:0000313" key="12">
    <source>
        <dbReference type="Proteomes" id="UP000030988"/>
    </source>
</evidence>
<evidence type="ECO:0000256" key="5">
    <source>
        <dbReference type="ARBA" id="ARBA00022741"/>
    </source>
</evidence>
<keyword evidence="6" id="KW-0274">FAD</keyword>
<dbReference type="Pfam" id="PF00175">
    <property type="entry name" value="NAD_binding_1"/>
    <property type="match status" value="1"/>
</dbReference>
<dbReference type="EC" id="1.18.1.2" evidence="3"/>
<sequence>MNDLVSNGMVLEPTAALSVETVTWVHHWSDGLFSFRLTRDASFRFRSGEFVMIGLPSDKKPLLRAYSVASASYDEEIEFLSIAVQEGPLTSRLQHIQAGDQVYVGKKPTGTLVTDALKPGKRLFMLSTGTGLAPFMSLARDPDVYDMFEEIVVVHSVRKVGDLAYREFLESKLTGDPLVEDEAARQFHYVPTVTREEFHTTGRIDALIDDGTLFKGLSGPATFDPESDRIMLCGSMAMIKDLAAKLETFGLVEGANNKPGDYVIERAFVG</sequence>
<dbReference type="OrthoDB" id="9784483at2"/>
<name>A0A0B2BW63_9SPHN</name>
<accession>A0A0B2BW63</accession>
<dbReference type="Proteomes" id="UP000030988">
    <property type="component" value="Unassembled WGS sequence"/>
</dbReference>
<feature type="domain" description="FAD-binding FR-type" evidence="10">
    <location>
        <begin position="12"/>
        <end position="115"/>
    </location>
</feature>
<keyword evidence="5" id="KW-0547">Nucleotide-binding</keyword>
<dbReference type="Pfam" id="PF00970">
    <property type="entry name" value="FAD_binding_6"/>
    <property type="match status" value="1"/>
</dbReference>
<dbReference type="PANTHER" id="PTHR47878">
    <property type="entry name" value="OXIDOREDUCTASE FAD/NAD(P)-BINDING DOMAIN PROTEIN"/>
    <property type="match status" value="1"/>
</dbReference>
<evidence type="ECO:0000256" key="3">
    <source>
        <dbReference type="ARBA" id="ARBA00013223"/>
    </source>
</evidence>
<dbReference type="InterPro" id="IPR017938">
    <property type="entry name" value="Riboflavin_synthase-like_b-brl"/>
</dbReference>
<reference evidence="11 12" key="1">
    <citation type="submission" date="2014-11" db="EMBL/GenBank/DDBJ databases">
        <title>Draft genome sequence of Kirrobacter mercurialis.</title>
        <authorList>
            <person name="Coil D.A."/>
            <person name="Eisen J.A."/>
        </authorList>
    </citation>
    <scope>NUCLEOTIDE SEQUENCE [LARGE SCALE GENOMIC DNA]</scope>
    <source>
        <strain evidence="11 12">Coronado</strain>
    </source>
</reference>
<dbReference type="InterPro" id="IPR033892">
    <property type="entry name" value="FNR_bac"/>
</dbReference>
<dbReference type="SUPFAM" id="SSF63380">
    <property type="entry name" value="Riboflavin synthase domain-like"/>
    <property type="match status" value="1"/>
</dbReference>
<comment type="caution">
    <text evidence="11">The sequence shown here is derived from an EMBL/GenBank/DDBJ whole genome shotgun (WGS) entry which is preliminary data.</text>
</comment>
<dbReference type="PANTHER" id="PTHR47878:SF1">
    <property type="entry name" value="FLAVODOXIN_FERREDOXIN--NADP REDUCTASE"/>
    <property type="match status" value="1"/>
</dbReference>
<dbReference type="GO" id="GO:0042167">
    <property type="term" value="P:heme catabolic process"/>
    <property type="evidence" value="ECO:0007669"/>
    <property type="project" value="TreeGrafter"/>
</dbReference>
<gene>
    <name evidence="11" type="ORF">PK98_04390</name>
</gene>
<evidence type="ECO:0000256" key="2">
    <source>
        <dbReference type="ARBA" id="ARBA00008312"/>
    </source>
</evidence>
<dbReference type="InterPro" id="IPR039261">
    <property type="entry name" value="FNR_nucleotide-bd"/>
</dbReference>
<organism evidence="11 12">
    <name type="scientific">Croceibacterium mercuriale</name>
    <dbReference type="NCBI Taxonomy" id="1572751"/>
    <lineage>
        <taxon>Bacteria</taxon>
        <taxon>Pseudomonadati</taxon>
        <taxon>Pseudomonadota</taxon>
        <taxon>Alphaproteobacteria</taxon>
        <taxon>Sphingomonadales</taxon>
        <taxon>Erythrobacteraceae</taxon>
        <taxon>Croceibacterium</taxon>
    </lineage>
</organism>
<evidence type="ECO:0000256" key="8">
    <source>
        <dbReference type="ARBA" id="ARBA00023002"/>
    </source>
</evidence>
<dbReference type="Gene3D" id="3.40.50.80">
    <property type="entry name" value="Nucleotide-binding domain of ferredoxin-NADP reductase (FNR) module"/>
    <property type="match status" value="1"/>
</dbReference>
<keyword evidence="8" id="KW-0560">Oxidoreductase</keyword>